<dbReference type="PANTHER" id="PTHR23088">
    <property type="entry name" value="NITRILASE-RELATED"/>
    <property type="match status" value="1"/>
</dbReference>
<dbReference type="GO" id="GO:0016787">
    <property type="term" value="F:hydrolase activity"/>
    <property type="evidence" value="ECO:0007669"/>
    <property type="project" value="UniProtKB-KW"/>
</dbReference>
<gene>
    <name evidence="3" type="ORF">KIMC2_05210</name>
</gene>
<feature type="domain" description="CN hydrolase" evidence="2">
    <location>
        <begin position="1"/>
        <end position="237"/>
    </location>
</feature>
<dbReference type="Gene3D" id="3.60.110.10">
    <property type="entry name" value="Carbon-nitrogen hydrolase"/>
    <property type="match status" value="1"/>
</dbReference>
<proteinExistence type="inferred from homology"/>
<accession>A0AAU9CX62</accession>
<name>A0AAU9CX62_9LACO</name>
<sequence>MRIALAQIDVKYGNPEENHKTVQAVIERAAAKMADVVVLPEMWNTGYALNKLDTLADKDALQTKKLLSRLSLELKINIVGGSVAIERDQKFYNEMLSFNREGKLMSSYDKVHRFGLMREDRYITAGSTENLFSIDEVSAMGVICYDIRFPEWLRKQAAKGPEIIFVSAEWPSARITQWQLLLQARAIENQAYVIAVNRVGNDPDNAFGGDSMVINPLGQIISKADDRPTLMITEIDLSEVKKVRGQIPVFKDRRTELY</sequence>
<evidence type="ECO:0000313" key="3">
    <source>
        <dbReference type="EMBL" id="BDR55959.1"/>
    </source>
</evidence>
<protein>
    <submittedName>
        <fullName evidence="3">Carbon-nitrogen hydrolase</fullName>
    </submittedName>
</protein>
<dbReference type="PANTHER" id="PTHR23088:SF27">
    <property type="entry name" value="DEAMINATED GLUTATHIONE AMIDASE"/>
    <property type="match status" value="1"/>
</dbReference>
<dbReference type="InterPro" id="IPR003010">
    <property type="entry name" value="C-N_Hydrolase"/>
</dbReference>
<dbReference type="SUPFAM" id="SSF56317">
    <property type="entry name" value="Carbon-nitrogen hydrolase"/>
    <property type="match status" value="1"/>
</dbReference>
<dbReference type="Pfam" id="PF00795">
    <property type="entry name" value="CN_hydrolase"/>
    <property type="match status" value="1"/>
</dbReference>
<dbReference type="KEGG" id="xak:KIMC2_05210"/>
<dbReference type="InterPro" id="IPR036526">
    <property type="entry name" value="C-N_Hydrolase_sf"/>
</dbReference>
<dbReference type="AlphaFoldDB" id="A0AAU9CX62"/>
<dbReference type="Proteomes" id="UP001321804">
    <property type="component" value="Chromosome"/>
</dbReference>
<dbReference type="RefSeq" id="WP_317697749.1">
    <property type="nucleotide sequence ID" value="NZ_AP026801.1"/>
</dbReference>
<dbReference type="CDD" id="cd07583">
    <property type="entry name" value="nitrilase_5"/>
    <property type="match status" value="1"/>
</dbReference>
<keyword evidence="3" id="KW-0378">Hydrolase</keyword>
<keyword evidence="4" id="KW-1185">Reference proteome</keyword>
<evidence type="ECO:0000256" key="1">
    <source>
        <dbReference type="ARBA" id="ARBA00010613"/>
    </source>
</evidence>
<dbReference type="EMBL" id="AP026801">
    <property type="protein sequence ID" value="BDR55959.1"/>
    <property type="molecule type" value="Genomic_DNA"/>
</dbReference>
<evidence type="ECO:0000313" key="4">
    <source>
        <dbReference type="Proteomes" id="UP001321804"/>
    </source>
</evidence>
<organism evidence="3 4">
    <name type="scientific">Xylocopilactobacillus apis</name>
    <dbReference type="NCBI Taxonomy" id="2932183"/>
    <lineage>
        <taxon>Bacteria</taxon>
        <taxon>Bacillati</taxon>
        <taxon>Bacillota</taxon>
        <taxon>Bacilli</taxon>
        <taxon>Lactobacillales</taxon>
        <taxon>Lactobacillaceae</taxon>
        <taxon>Xylocopilactobacillus</taxon>
    </lineage>
</organism>
<evidence type="ECO:0000259" key="2">
    <source>
        <dbReference type="PROSITE" id="PS50263"/>
    </source>
</evidence>
<dbReference type="PROSITE" id="PS50263">
    <property type="entry name" value="CN_HYDROLASE"/>
    <property type="match status" value="1"/>
</dbReference>
<reference evidence="3 4" key="1">
    <citation type="journal article" date="2023" name="Microbiol. Spectr.">
        <title>Symbiosis of Carpenter Bees with Uncharacterized Lactic Acid Bacteria Showing NAD Auxotrophy.</title>
        <authorList>
            <person name="Kawasaki S."/>
            <person name="Ozawa K."/>
            <person name="Mori T."/>
            <person name="Yamamoto A."/>
            <person name="Ito M."/>
            <person name="Ohkuma M."/>
            <person name="Sakamoto M."/>
            <person name="Matsutani M."/>
        </authorList>
    </citation>
    <scope>NUCLEOTIDE SEQUENCE [LARGE SCALE GENOMIC DNA]</scope>
    <source>
        <strain evidence="3 4">KimC2</strain>
    </source>
</reference>
<comment type="similarity">
    <text evidence="1">Belongs to the carbon-nitrogen hydrolase superfamily. NIT1/NIT2 family.</text>
</comment>